<dbReference type="GO" id="GO:0005634">
    <property type="term" value="C:nucleus"/>
    <property type="evidence" value="ECO:0007669"/>
    <property type="project" value="UniProtKB-SubCell"/>
</dbReference>
<evidence type="ECO:0000256" key="2">
    <source>
        <dbReference type="ARBA" id="ARBA00004123"/>
    </source>
</evidence>
<evidence type="ECO:0000256" key="10">
    <source>
        <dbReference type="ARBA" id="ARBA00023014"/>
    </source>
</evidence>
<keyword evidence="14" id="KW-1133">Transmembrane helix</keyword>
<dbReference type="InterPro" id="IPR027417">
    <property type="entry name" value="P-loop_NTPase"/>
</dbReference>
<keyword evidence="17" id="KW-1185">Reference proteome</keyword>
<dbReference type="GO" id="GO:0003677">
    <property type="term" value="F:DNA binding"/>
    <property type="evidence" value="ECO:0007669"/>
    <property type="project" value="InterPro"/>
</dbReference>
<evidence type="ECO:0000256" key="9">
    <source>
        <dbReference type="ARBA" id="ARBA00023004"/>
    </source>
</evidence>
<feature type="transmembrane region" description="Helical" evidence="14">
    <location>
        <begin position="622"/>
        <end position="645"/>
    </location>
</feature>
<evidence type="ECO:0000256" key="1">
    <source>
        <dbReference type="ARBA" id="ARBA00001966"/>
    </source>
</evidence>
<dbReference type="Gene3D" id="3.40.50.300">
    <property type="entry name" value="P-loop containing nucleotide triphosphate hydrolases"/>
    <property type="match status" value="4"/>
</dbReference>
<feature type="compositionally biased region" description="Basic and acidic residues" evidence="13">
    <location>
        <begin position="153"/>
        <end position="162"/>
    </location>
</feature>
<dbReference type="NCBIfam" id="TIGR00604">
    <property type="entry name" value="rad3"/>
    <property type="match status" value="1"/>
</dbReference>
<feature type="transmembrane region" description="Helical" evidence="14">
    <location>
        <begin position="651"/>
        <end position="673"/>
    </location>
</feature>
<keyword evidence="11" id="KW-0413">Isomerase</keyword>
<dbReference type="GO" id="GO:0003678">
    <property type="term" value="F:DNA helicase activity"/>
    <property type="evidence" value="ECO:0007669"/>
    <property type="project" value="InterPro"/>
</dbReference>
<name>A0A250XLJ1_9CHLO</name>
<evidence type="ECO:0000256" key="8">
    <source>
        <dbReference type="ARBA" id="ARBA00022840"/>
    </source>
</evidence>
<evidence type="ECO:0000256" key="13">
    <source>
        <dbReference type="SAM" id="MobiDB-lite"/>
    </source>
</evidence>
<dbReference type="GO" id="GO:0046872">
    <property type="term" value="F:metal ion binding"/>
    <property type="evidence" value="ECO:0007669"/>
    <property type="project" value="UniProtKB-KW"/>
</dbReference>
<evidence type="ECO:0000256" key="11">
    <source>
        <dbReference type="ARBA" id="ARBA00023235"/>
    </source>
</evidence>
<evidence type="ECO:0000256" key="3">
    <source>
        <dbReference type="ARBA" id="ARBA00008435"/>
    </source>
</evidence>
<feature type="region of interest" description="Disordered" evidence="13">
    <location>
        <begin position="153"/>
        <end position="178"/>
    </location>
</feature>
<dbReference type="GO" id="GO:0005524">
    <property type="term" value="F:ATP binding"/>
    <property type="evidence" value="ECO:0007669"/>
    <property type="project" value="UniProtKB-KW"/>
</dbReference>
<dbReference type="SMART" id="SM00491">
    <property type="entry name" value="HELICc2"/>
    <property type="match status" value="1"/>
</dbReference>
<dbReference type="GO" id="GO:0051536">
    <property type="term" value="F:iron-sulfur cluster binding"/>
    <property type="evidence" value="ECO:0007669"/>
    <property type="project" value="UniProtKB-KW"/>
</dbReference>
<keyword evidence="6" id="KW-0378">Hydrolase</keyword>
<dbReference type="InterPro" id="IPR014013">
    <property type="entry name" value="Helic_SF1/SF2_ATP-bd_DinG/Rad3"/>
</dbReference>
<dbReference type="CDD" id="cd18788">
    <property type="entry name" value="SF2_C_XPD"/>
    <property type="match status" value="1"/>
</dbReference>
<dbReference type="InterPro" id="IPR006554">
    <property type="entry name" value="Helicase-like_DEXD_c2"/>
</dbReference>
<dbReference type="GO" id="GO:0034085">
    <property type="term" value="P:establishment of sister chromatid cohesion"/>
    <property type="evidence" value="ECO:0007669"/>
    <property type="project" value="TreeGrafter"/>
</dbReference>
<comment type="caution">
    <text evidence="16">The sequence shown here is derived from an EMBL/GenBank/DDBJ whole genome shotgun (WGS) entry which is preliminary data.</text>
</comment>
<dbReference type="OrthoDB" id="267079at2759"/>
<keyword evidence="14" id="KW-0472">Membrane</keyword>
<dbReference type="PANTHER" id="PTHR11472">
    <property type="entry name" value="DNA REPAIR DEAD HELICASE RAD3/XP-D SUBFAMILY MEMBER"/>
    <property type="match status" value="1"/>
</dbReference>
<evidence type="ECO:0000256" key="6">
    <source>
        <dbReference type="ARBA" id="ARBA00022801"/>
    </source>
</evidence>
<dbReference type="STRING" id="1157962.A0A250XLJ1"/>
<evidence type="ECO:0000256" key="5">
    <source>
        <dbReference type="ARBA" id="ARBA00022741"/>
    </source>
</evidence>
<dbReference type="PANTHER" id="PTHR11472:SF41">
    <property type="entry name" value="ATP-DEPENDENT DNA HELICASE DDX11-RELATED"/>
    <property type="match status" value="1"/>
</dbReference>
<dbReference type="PROSITE" id="PS51193">
    <property type="entry name" value="HELICASE_ATP_BIND_2"/>
    <property type="match status" value="1"/>
</dbReference>
<keyword evidence="12" id="KW-0539">Nucleus</keyword>
<reference evidence="16 17" key="1">
    <citation type="submission" date="2017-08" db="EMBL/GenBank/DDBJ databases">
        <title>Acidophilic green algal genome provides insights into adaptation to an acidic environment.</title>
        <authorList>
            <person name="Hirooka S."/>
            <person name="Hirose Y."/>
            <person name="Kanesaki Y."/>
            <person name="Higuchi S."/>
            <person name="Fujiwara T."/>
            <person name="Onuma R."/>
            <person name="Era A."/>
            <person name="Ohbayashi R."/>
            <person name="Uzuka A."/>
            <person name="Nozaki H."/>
            <person name="Yoshikawa H."/>
            <person name="Miyagishima S.Y."/>
        </authorList>
    </citation>
    <scope>NUCLEOTIDE SEQUENCE [LARGE SCALE GENOMIC DNA]</scope>
    <source>
        <strain evidence="16 17">NIES-2499</strain>
    </source>
</reference>
<keyword evidence="4" id="KW-0479">Metal-binding</keyword>
<dbReference type="InterPro" id="IPR045028">
    <property type="entry name" value="DinG/Rad3-like"/>
</dbReference>
<keyword evidence="5" id="KW-0547">Nucleotide-binding</keyword>
<evidence type="ECO:0000256" key="14">
    <source>
        <dbReference type="SAM" id="Phobius"/>
    </source>
</evidence>
<dbReference type="InterPro" id="IPR010614">
    <property type="entry name" value="RAD3-like_helicase_DEAD"/>
</dbReference>
<evidence type="ECO:0000313" key="17">
    <source>
        <dbReference type="Proteomes" id="UP000232323"/>
    </source>
</evidence>
<feature type="transmembrane region" description="Helical" evidence="14">
    <location>
        <begin position="500"/>
        <end position="520"/>
    </location>
</feature>
<comment type="cofactor">
    <cofactor evidence="1">
        <name>[4Fe-4S] cluster</name>
        <dbReference type="ChEBI" id="CHEBI:49883"/>
    </cofactor>
</comment>
<evidence type="ECO:0000256" key="7">
    <source>
        <dbReference type="ARBA" id="ARBA00022806"/>
    </source>
</evidence>
<organism evidence="16 17">
    <name type="scientific">Chlamydomonas eustigma</name>
    <dbReference type="NCBI Taxonomy" id="1157962"/>
    <lineage>
        <taxon>Eukaryota</taxon>
        <taxon>Viridiplantae</taxon>
        <taxon>Chlorophyta</taxon>
        <taxon>core chlorophytes</taxon>
        <taxon>Chlorophyceae</taxon>
        <taxon>CS clade</taxon>
        <taxon>Chlamydomonadales</taxon>
        <taxon>Chlamydomonadaceae</taxon>
        <taxon>Chlamydomonas</taxon>
    </lineage>
</organism>
<proteinExistence type="inferred from homology"/>
<dbReference type="InterPro" id="IPR006555">
    <property type="entry name" value="ATP-dep_Helicase_C"/>
</dbReference>
<protein>
    <recommendedName>
        <fullName evidence="15">Helicase ATP-binding domain-containing protein</fullName>
    </recommendedName>
</protein>
<dbReference type="GO" id="GO:0016818">
    <property type="term" value="F:hydrolase activity, acting on acid anhydrides, in phosphorus-containing anhydrides"/>
    <property type="evidence" value="ECO:0007669"/>
    <property type="project" value="InterPro"/>
</dbReference>
<feature type="region of interest" description="Disordered" evidence="13">
    <location>
        <begin position="200"/>
        <end position="307"/>
    </location>
</feature>
<keyword evidence="8" id="KW-0067">ATP-binding</keyword>
<evidence type="ECO:0000313" key="16">
    <source>
        <dbReference type="EMBL" id="GAX83799.1"/>
    </source>
</evidence>
<dbReference type="Pfam" id="PF13307">
    <property type="entry name" value="Helicase_C_2"/>
    <property type="match status" value="1"/>
</dbReference>
<dbReference type="SUPFAM" id="SSF52540">
    <property type="entry name" value="P-loop containing nucleoside triphosphate hydrolases"/>
    <property type="match status" value="1"/>
</dbReference>
<keyword evidence="10" id="KW-0411">Iron-sulfur</keyword>
<feature type="transmembrane region" description="Helical" evidence="14">
    <location>
        <begin position="559"/>
        <end position="581"/>
    </location>
</feature>
<evidence type="ECO:0000259" key="15">
    <source>
        <dbReference type="PROSITE" id="PS51193"/>
    </source>
</evidence>
<evidence type="ECO:0000256" key="4">
    <source>
        <dbReference type="ARBA" id="ARBA00022723"/>
    </source>
</evidence>
<comment type="similarity">
    <text evidence="3">Belongs to the DEAD box helicase family. DEAH subfamily. DDX11/CHL1 sub-subfamily.</text>
</comment>
<feature type="transmembrane region" description="Helical" evidence="14">
    <location>
        <begin position="587"/>
        <end position="610"/>
    </location>
</feature>
<sequence>MGDVSVVVRYTAPTEPSTSDKISKAHPQTFPSFPFTPYTIQLGLMRAIYHCLETGGVGMMESPTGTGKTMSIICSSLQWLQDHRQRLKEEKKCSADHSKACAVITERACRPSDSVIGGQQLANDHNEDDDDLPDWLLEAAASASIVAASERNEAKSGLKVRDTSVGAHQMSRSEEARRRLKIGSTDAFVRNALTSYRQRPSVEAGIGGGANPSARTKESQQLIMMKKCGNDSSSPTAPSPSHDYNPELDDQYALEDNVQPDDSSHVSRNVGARRRRSARDRVSECDDESGSSSEDGHFNNGGKTRGGTCDINAGPTKTQIIFCSRTHSQLSQFIGELKRTSWPDQFSVLALAARKVLCINEAVKVAGPLGLINERCTDLIESTQRNKKALRSSTTFRVERQQPSSSLLGTHDNAIHPAVKSNSCVRQQGLLNSVKKRSGGCQYLVDKGDAWEGFVDSVLGQPLDVEHFLMLYIMMYFFMVYILVHFLMVYILVHFLMVYIVVHFLMVYILVHFLMVYILVHFLMLYIMVHFLMLYIMMYFFMVYILVHFLMVYIVVHFLMLYILVHFLMVYILVHFLMLYIMVHFLMLYILVHFLMVYILVHFLMVYIMVHFLMVYIMVHFLMVYILVHFLMVYILVHFLMLYILVHFLMLYIMVHFLMLYILVHFLMVYILVHFLMLYIMVHFLMLYILVHFLMVYILVHFLMVYIMVHFLMVYIMDLAKAGAAAGVCPYFGSRRLVQEADVLLMPYSAILSEDTRNTLGVRLEGNIVIFDEAHNLVDAVNASHSCNVSSEHLSGAVRQLTCYLEWFSSRLSPHNAQQVQLLLRLISSLLRAAATYDYSSSSGSSHVITVNDFLFDCHLDSINLHHLMRWVKDSKLLHKVSGFAQSQELARMNYPLNTTTTGSSSSTHCVAGAPEIGASFVGIVGMQSRGTRTTSSCHNNECRKLRKCTTTVNTVKCSQLGKAAQLSALHACTTFMIALMNPDSDGRIIIQQQVAVASSSTTTTTSSGPSFGNLVSNSSTVGSSTMSSNTAGGSGSTSSCSRELIQQNFLTAGTASTTFLASSAQAASRINVQLSHAFTLKYVQLNSSAHFSKLLHSAKAVVLASGTLSPVQGLIQQLFPCLPSTSPVLHYECGHVVPRESLLALVAGKGPSGMPLCLKHRERSKPEVMDELGRLLLNVCGAVPGGVVAFFPSFSQLELVAARWRSTGIHSSLENRKKIFVEPRSASEVEAVLQEYTDSIRASSNNTGQEKAAQEVLAARKKGGALLLSVVGAKLSEGINFGDELGRCVVVVGMPYPNPEDPELKERMHFLDQQSTSASSSQDFPPSIKSGVNQKAEPLRQIRFSGGQYYEDLCMKAINQCVGRVIRHKDDYAAVVLVDSRYLQAAGSRHKTGFNATSPIGQHIISPLSKRPVDCLPGWMKTSLIDSPLEFGHIMGHLHKFFREKSLNYE</sequence>
<keyword evidence="9" id="KW-0408">Iron</keyword>
<dbReference type="GO" id="GO:0006139">
    <property type="term" value="P:nucleobase-containing compound metabolic process"/>
    <property type="evidence" value="ECO:0007669"/>
    <property type="project" value="InterPro"/>
</dbReference>
<dbReference type="SMART" id="SM00488">
    <property type="entry name" value="DEXDc2"/>
    <property type="match status" value="1"/>
</dbReference>
<comment type="subcellular location">
    <subcellularLocation>
        <location evidence="2">Nucleus</location>
    </subcellularLocation>
</comment>
<dbReference type="InterPro" id="IPR013020">
    <property type="entry name" value="Rad3/Chl1-like"/>
</dbReference>
<feature type="domain" description="Helicase ATP-binding" evidence="15">
    <location>
        <begin position="27"/>
        <end position="834"/>
    </location>
</feature>
<dbReference type="Pfam" id="PF06733">
    <property type="entry name" value="DEAD_2"/>
    <property type="match status" value="2"/>
</dbReference>
<keyword evidence="14" id="KW-0812">Transmembrane</keyword>
<keyword evidence="7" id="KW-0347">Helicase</keyword>
<evidence type="ECO:0000256" key="12">
    <source>
        <dbReference type="ARBA" id="ARBA00023242"/>
    </source>
</evidence>
<feature type="transmembrane region" description="Helical" evidence="14">
    <location>
        <begin position="526"/>
        <end position="547"/>
    </location>
</feature>
<feature type="transmembrane region" description="Helical" evidence="14">
    <location>
        <begin position="685"/>
        <end position="709"/>
    </location>
</feature>
<feature type="transmembrane region" description="Helical" evidence="14">
    <location>
        <begin position="469"/>
        <end position="493"/>
    </location>
</feature>
<dbReference type="EMBL" id="BEGY01000107">
    <property type="protein sequence ID" value="GAX83799.1"/>
    <property type="molecule type" value="Genomic_DNA"/>
</dbReference>
<dbReference type="Proteomes" id="UP000232323">
    <property type="component" value="Unassembled WGS sequence"/>
</dbReference>
<gene>
    <name evidence="16" type="ORF">CEUSTIGMA_g11224.t1</name>
</gene>
<accession>A0A250XLJ1</accession>